<feature type="region of interest" description="Disordered" evidence="1">
    <location>
        <begin position="1308"/>
        <end position="1589"/>
    </location>
</feature>
<keyword evidence="2" id="KW-1185">Reference proteome</keyword>
<sequence length="1589" mass="166439">MKEVEGSLLALIHQHLQQAGYSKAATELQLQNGKKFSTPEVSLQDIYKDWIQHPKKNKSKKSLQVANNQGVKVRVPDPESSSESSEDEGKGATAARSKALSNATPQVQQAKERKSKTKPTTKGKTATIVSKSTSGGTTAIGQNKKASSAAPQVQGVVMETSSSSDSEDDPAPPNAAPVTISSNPAAESTESSSDSESDMDTAGQTHTVLANVHALPRTPLLSSSKIARITVPRKAAIVTKPADVEKSESSDSSDSEVIVNQKPAAPPQASQKKSTDVTAAKPQVTKKSILAGPGKVATPTKTPVIAQPLQSSGSSDSSDSEEEPDAKKTAVLIQSSQKKTIAPPTATRTPEAQTPLLAKHGKLATPAKTQPLAAGSSGVSDSSDSEEEPDAKKTANLKSSQKKSLAPTQTPLSAKPGKLVTPAAKPVIAQPLADQSSVNSDSPDSEEEPDAKKTANLKSSQKKSLAPTQTPLSAKPGKLVTPAAKPVIAQPLADQSSVNSDSPDSEEEPDAKKTANLRSSQKKSLASTQTPLSAKPGKLVTPAAKPVIAQPLADQSSVNSDSPDSEEELDAKKTANLRSSQKKSLAPTQIPLSAKPGKLVTPAAKPVIAQPLADQSSVNSDSPDSEEEPDAKKTANLKSSQKKSLAPTQTPLSTKPGKLVTPAAKPVIAHPLVDQSSVNSDSPDSEEEPDAKKTAASIQSPQKKSIAPPTATRTPGTHTPLLAKPGKLSTSAKTPPLSNQSSGSSDSSDSDEEPDAKKTATLQSSQKKSLASSQTPIPYHTISIPGKLVIPAAKPVIAQPLADQSSGSSDSSDSEEEPDAKKTAAPLQSSQKKTLAPSIATRPQWTQTNLAKTGKVVTPAKTQPPSDQSTGSSDFSDSEEELIAKKTAAPLQSSHKKTLALSIATRPPATHTPLLAKTGKVLTPAKTQPPSDQSTGSSDFSESEEELIAKASKKNSRTVLLGKTGNKATPAKMPVVTQMAAVDSSESSNSSDSEEELNNKKTAVPQRASQKKGKDKTENVATPAKMPVITQPPAAESSETWNSSDSEEELNNKNAVPPRSSQKKGKAYLLAKKGNAATPAKIPVVMQPLAAETSETSNSSDSEEELNDKKNAVPPQSPQTKGNAAKGKGNAATPAKTPVVTQPLAEESSETWNSSDSEEELNDKKNAVPPQSPQKKGKAPLLVKKGNAATPTKKPVVIQPATAESSNSSDSEEEQNTLKLNAPLNPTTSKTKAFTTLKLTAKQDYESSDTSEEAKSKSRTLVAQPSIANILETSDTTDIDEIVSPTPAPIRATKGKAVPILAKTVTPSSLKATKSKVSSTAKTPAEAQKIAVTSSDSSDSEEEPGIKSHITPVLAVPTPQKRKRASKIKEVTLPSVDSIKSMKKKTKAEQVTSTQPAPVTGIDSEEETIMALLTGQSPKKNKQKPSKLELKAAASVSMQKNSSVSDLSGENDVGTLALNITTPVPEPMPPTTEKEKKNAKKRKSSSEDGPKKKSKKAKKEGKKEKKKSKSEGGEAGAITPKTKSSKKDKKKLEKSEKKKSSKKKKEKKKKDGEKKVSKKTKKAESVPGSATGISPKPKKKKKIKVDKVD</sequence>
<evidence type="ECO:0000313" key="2">
    <source>
        <dbReference type="Proteomes" id="UP000186698"/>
    </source>
</evidence>
<feature type="compositionally biased region" description="Low complexity" evidence="1">
    <location>
        <begin position="250"/>
        <end position="259"/>
    </location>
</feature>
<dbReference type="GO" id="GO:0042790">
    <property type="term" value="P:nucleolar large rRNA transcription by RNA polymerase I"/>
    <property type="evidence" value="ECO:0007669"/>
    <property type="project" value="TreeGrafter"/>
</dbReference>
<dbReference type="AGR" id="Xenbase:XB-GENE-6253275"/>
<dbReference type="Proteomes" id="UP000186698">
    <property type="component" value="Chromosome 3S"/>
</dbReference>
<dbReference type="GO" id="GO:0005730">
    <property type="term" value="C:nucleolus"/>
    <property type="evidence" value="ECO:0007669"/>
    <property type="project" value="TreeGrafter"/>
</dbReference>
<dbReference type="GeneID" id="733319"/>
<feature type="compositionally biased region" description="Low complexity" evidence="1">
    <location>
        <begin position="1089"/>
        <end position="1100"/>
    </location>
</feature>
<dbReference type="PROSITE" id="PS50896">
    <property type="entry name" value="LISH"/>
    <property type="match status" value="1"/>
</dbReference>
<dbReference type="GO" id="GO:0097110">
    <property type="term" value="F:scaffold protein binding"/>
    <property type="evidence" value="ECO:0007669"/>
    <property type="project" value="TreeGrafter"/>
</dbReference>
<dbReference type="Xenbase" id="XB-GENE-6253275">
    <property type="gene designation" value="tcof1.S"/>
</dbReference>
<name>A0A8J0UTP4_XENLA</name>
<feature type="compositionally biased region" description="Polar residues" evidence="1">
    <location>
        <begin position="636"/>
        <end position="653"/>
    </location>
</feature>
<feature type="compositionally biased region" description="Polar residues" evidence="1">
    <location>
        <begin position="433"/>
        <end position="442"/>
    </location>
</feature>
<dbReference type="InterPro" id="IPR017859">
    <property type="entry name" value="Treacle"/>
</dbReference>
<feature type="compositionally biased region" description="Polar residues" evidence="1">
    <location>
        <begin position="1436"/>
        <end position="1448"/>
    </location>
</feature>
<feature type="compositionally biased region" description="Polar residues" evidence="1">
    <location>
        <begin position="396"/>
        <end position="412"/>
    </location>
</feature>
<feature type="compositionally biased region" description="Polar residues" evidence="1">
    <location>
        <begin position="128"/>
        <end position="151"/>
    </location>
</feature>
<evidence type="ECO:0000256" key="1">
    <source>
        <dbReference type="SAM" id="MobiDB-lite"/>
    </source>
</evidence>
<feature type="compositionally biased region" description="Basic residues" evidence="1">
    <location>
        <begin position="1576"/>
        <end position="1589"/>
    </location>
</feature>
<feature type="compositionally biased region" description="Polar residues" evidence="1">
    <location>
        <begin position="841"/>
        <end position="851"/>
    </location>
</feature>
<feature type="compositionally biased region" description="Polar residues" evidence="1">
    <location>
        <begin position="456"/>
        <end position="472"/>
    </location>
</feature>
<feature type="compositionally biased region" description="Polar residues" evidence="1">
    <location>
        <begin position="99"/>
        <end position="109"/>
    </location>
</feature>
<organism evidence="2 3">
    <name type="scientific">Xenopus laevis</name>
    <name type="common">African clawed frog</name>
    <dbReference type="NCBI Taxonomy" id="8355"/>
    <lineage>
        <taxon>Eukaryota</taxon>
        <taxon>Metazoa</taxon>
        <taxon>Chordata</taxon>
        <taxon>Craniata</taxon>
        <taxon>Vertebrata</taxon>
        <taxon>Euteleostomi</taxon>
        <taxon>Amphibia</taxon>
        <taxon>Batrachia</taxon>
        <taxon>Anura</taxon>
        <taxon>Pipoidea</taxon>
        <taxon>Pipidae</taxon>
        <taxon>Xenopodinae</taxon>
        <taxon>Xenopus</taxon>
        <taxon>Xenopus</taxon>
    </lineage>
</organism>
<feature type="compositionally biased region" description="Low complexity" evidence="1">
    <location>
        <begin position="1227"/>
        <end position="1242"/>
    </location>
</feature>
<gene>
    <name evidence="3 4" type="primary">tcof1.S</name>
    <name evidence="3" type="synonym">mfd1</name>
    <name evidence="3" type="synonym">tcof1</name>
</gene>
<feature type="compositionally biased region" description="Polar residues" evidence="1">
    <location>
        <begin position="553"/>
        <end position="562"/>
    </location>
</feature>
<feature type="compositionally biased region" description="Low complexity" evidence="1">
    <location>
        <begin position="762"/>
        <end position="774"/>
    </location>
</feature>
<dbReference type="InterPro" id="IPR006594">
    <property type="entry name" value="LisH"/>
</dbReference>
<dbReference type="PANTHER" id="PTHR20787:SF10">
    <property type="entry name" value="TREACLE PROTEIN"/>
    <property type="match status" value="1"/>
</dbReference>
<feature type="region of interest" description="Disordered" evidence="1">
    <location>
        <begin position="53"/>
        <end position="780"/>
    </location>
</feature>
<feature type="compositionally biased region" description="Polar residues" evidence="1">
    <location>
        <begin position="516"/>
        <end position="532"/>
    </location>
</feature>
<feature type="compositionally biased region" description="Polar residues" evidence="1">
    <location>
        <begin position="613"/>
        <end position="622"/>
    </location>
</feature>
<dbReference type="PANTHER" id="PTHR20787">
    <property type="entry name" value="TREACLE"/>
    <property type="match status" value="1"/>
</dbReference>
<dbReference type="RefSeq" id="XP_018109902.1">
    <property type="nucleotide sequence ID" value="XM_018254413.2"/>
</dbReference>
<feature type="compositionally biased region" description="Polar residues" evidence="1">
    <location>
        <begin position="493"/>
        <end position="502"/>
    </location>
</feature>
<dbReference type="GO" id="GO:0003723">
    <property type="term" value="F:RNA binding"/>
    <property type="evidence" value="ECO:0007669"/>
    <property type="project" value="TreeGrafter"/>
</dbReference>
<evidence type="ECO:0000313" key="4">
    <source>
        <dbReference type="Xenbase" id="XB-GENE-6253275"/>
    </source>
</evidence>
<dbReference type="CTD" id="733319"/>
<feature type="compositionally biased region" description="Polar residues" evidence="1">
    <location>
        <begin position="925"/>
        <end position="940"/>
    </location>
</feature>
<feature type="compositionally biased region" description="Low complexity" evidence="1">
    <location>
        <begin position="1120"/>
        <end position="1137"/>
    </location>
</feature>
<feature type="region of interest" description="Disordered" evidence="1">
    <location>
        <begin position="799"/>
        <end position="1261"/>
    </location>
</feature>
<feature type="compositionally biased region" description="Basic residues" evidence="1">
    <location>
        <begin position="1539"/>
        <end position="1548"/>
    </location>
</feature>
<feature type="compositionally biased region" description="Polar residues" evidence="1">
    <location>
        <begin position="576"/>
        <end position="591"/>
    </location>
</feature>
<feature type="compositionally biased region" description="Low complexity" evidence="1">
    <location>
        <begin position="1067"/>
        <end position="1077"/>
    </location>
</feature>
<feature type="compositionally biased region" description="Polar residues" evidence="1">
    <location>
        <begin position="860"/>
        <end position="875"/>
    </location>
</feature>
<protein>
    <submittedName>
        <fullName evidence="3">Treacher Collins-Franceschetti syndrome 1 S homeolog isoform X4</fullName>
    </submittedName>
</protein>
<feature type="compositionally biased region" description="Low complexity" evidence="1">
    <location>
        <begin position="373"/>
        <end position="382"/>
    </location>
</feature>
<evidence type="ECO:0000313" key="3">
    <source>
        <dbReference type="RefSeq" id="XP_018109902.1"/>
    </source>
</evidence>
<feature type="compositionally biased region" description="Polar residues" evidence="1">
    <location>
        <begin position="728"/>
        <end position="740"/>
    </location>
</feature>
<dbReference type="OrthoDB" id="9838304at2759"/>
<accession>A0A8J0UTP4</accession>
<feature type="compositionally biased region" description="Low complexity" evidence="1">
    <location>
        <begin position="1308"/>
        <end position="1325"/>
    </location>
</feature>
<proteinExistence type="predicted"/>
<reference evidence="3" key="2">
    <citation type="submission" date="2025-08" db="UniProtKB">
        <authorList>
            <consortium name="RefSeq"/>
        </authorList>
    </citation>
    <scope>IDENTIFICATION</scope>
    <source>
        <strain evidence="3">J_2021</strain>
        <tissue evidence="3">Erythrocytes</tissue>
    </source>
</reference>
<reference evidence="2" key="1">
    <citation type="submission" date="2024-06" db="UniProtKB">
        <authorList>
            <consortium name="RefSeq"/>
        </authorList>
    </citation>
    <scope>NUCLEOTIDE SEQUENCE [LARGE SCALE GENOMIC DNA]</scope>
    <source>
        <strain evidence="2">J_2021</strain>
    </source>
</reference>
<feature type="compositionally biased region" description="Basic residues" evidence="1">
    <location>
        <begin position="1492"/>
        <end position="1508"/>
    </location>
</feature>